<dbReference type="AlphaFoldDB" id="D1ABY7"/>
<dbReference type="EMBL" id="CP001738">
    <property type="protein sequence ID" value="ACY97253.1"/>
    <property type="molecule type" value="Genomic_DNA"/>
</dbReference>
<proteinExistence type="predicted"/>
<organism evidence="1 2">
    <name type="scientific">Thermomonospora curvata (strain ATCC 19995 / DSM 43183 / JCM 3096 / KCTC 9072 / NBRC 15933 / NCIMB 10081 / Henssen B9)</name>
    <dbReference type="NCBI Taxonomy" id="471852"/>
    <lineage>
        <taxon>Bacteria</taxon>
        <taxon>Bacillati</taxon>
        <taxon>Actinomycetota</taxon>
        <taxon>Actinomycetes</taxon>
        <taxon>Streptosporangiales</taxon>
        <taxon>Thermomonosporaceae</taxon>
        <taxon>Thermomonospora</taxon>
    </lineage>
</organism>
<protein>
    <submittedName>
        <fullName evidence="1">Uncharacterized protein</fullName>
    </submittedName>
</protein>
<name>D1ABY7_THECD</name>
<accession>D1ABY7</accession>
<sequence length="71" mass="8184">MLFMIIAAVALIAFVLSLVYLVEFARVSRYDALFSPADRAAVRRARWVTGMYVRTYAPSAHEPEQRELLHR</sequence>
<dbReference type="HOGENOM" id="CLU_2738709_0_0_11"/>
<evidence type="ECO:0000313" key="1">
    <source>
        <dbReference type="EMBL" id="ACY97253.1"/>
    </source>
</evidence>
<evidence type="ECO:0000313" key="2">
    <source>
        <dbReference type="Proteomes" id="UP000001918"/>
    </source>
</evidence>
<gene>
    <name evidence="1" type="ordered locus">Tcur_1678</name>
</gene>
<reference evidence="1 2" key="1">
    <citation type="journal article" date="2011" name="Stand. Genomic Sci.">
        <title>Complete genome sequence of Thermomonospora curvata type strain (B9).</title>
        <authorList>
            <person name="Chertkov O."/>
            <person name="Sikorski J."/>
            <person name="Nolan M."/>
            <person name="Lapidus A."/>
            <person name="Lucas S."/>
            <person name="Del Rio T.G."/>
            <person name="Tice H."/>
            <person name="Cheng J.F."/>
            <person name="Goodwin L."/>
            <person name="Pitluck S."/>
            <person name="Liolios K."/>
            <person name="Ivanova N."/>
            <person name="Mavromatis K."/>
            <person name="Mikhailova N."/>
            <person name="Ovchinnikova G."/>
            <person name="Pati A."/>
            <person name="Chen A."/>
            <person name="Palaniappan K."/>
            <person name="Djao O.D."/>
            <person name="Land M."/>
            <person name="Hauser L."/>
            <person name="Chang Y.J."/>
            <person name="Jeffries C.D."/>
            <person name="Brettin T."/>
            <person name="Han C."/>
            <person name="Detter J.C."/>
            <person name="Rohde M."/>
            <person name="Goker M."/>
            <person name="Woyke T."/>
            <person name="Bristow J."/>
            <person name="Eisen J.A."/>
            <person name="Markowitz V."/>
            <person name="Hugenholtz P."/>
            <person name="Klenk H.P."/>
            <person name="Kyrpides N.C."/>
        </authorList>
    </citation>
    <scope>NUCLEOTIDE SEQUENCE [LARGE SCALE GENOMIC DNA]</scope>
    <source>
        <strain evidence="2">ATCC 19995 / DSM 43183 / JCM 3096 / KCTC 9072 / NBRC 15933 / NCIMB 10081 / Henssen B9</strain>
    </source>
</reference>
<dbReference type="RefSeq" id="WP_012852037.1">
    <property type="nucleotide sequence ID" value="NC_013510.1"/>
</dbReference>
<dbReference type="Proteomes" id="UP000001918">
    <property type="component" value="Chromosome"/>
</dbReference>
<dbReference type="KEGG" id="tcu:Tcur_1678"/>
<keyword evidence="2" id="KW-1185">Reference proteome</keyword>